<dbReference type="InterPro" id="IPR003593">
    <property type="entry name" value="AAA+_ATPase"/>
</dbReference>
<evidence type="ECO:0000256" key="3">
    <source>
        <dbReference type="ARBA" id="ARBA00022840"/>
    </source>
</evidence>
<name>A0A0A0BUW5_9CELL</name>
<dbReference type="GO" id="GO:0055052">
    <property type="term" value="C:ATP-binding cassette (ABC) transporter complex, substrate-binding subunit-containing"/>
    <property type="evidence" value="ECO:0007669"/>
    <property type="project" value="TreeGrafter"/>
</dbReference>
<dbReference type="SMART" id="SM00382">
    <property type="entry name" value="AAA"/>
    <property type="match status" value="1"/>
</dbReference>
<dbReference type="PROSITE" id="PS00211">
    <property type="entry name" value="ABC_TRANSPORTER_1"/>
    <property type="match status" value="1"/>
</dbReference>
<dbReference type="InterPro" id="IPR047641">
    <property type="entry name" value="ABC_transpr_MalK/UgpC-like"/>
</dbReference>
<dbReference type="SUPFAM" id="SSF52540">
    <property type="entry name" value="P-loop containing nucleoside triphosphate hydrolases"/>
    <property type="match status" value="1"/>
</dbReference>
<reference evidence="5 6" key="1">
    <citation type="submission" date="2013-08" db="EMBL/GenBank/DDBJ databases">
        <title>Genome sequencing of Cellulomonas carbonis T26.</title>
        <authorList>
            <person name="Chen F."/>
            <person name="Li Y."/>
            <person name="Wang G."/>
        </authorList>
    </citation>
    <scope>NUCLEOTIDE SEQUENCE [LARGE SCALE GENOMIC DNA]</scope>
    <source>
        <strain evidence="5 6">T26</strain>
    </source>
</reference>
<keyword evidence="3" id="KW-0067">ATP-binding</keyword>
<protein>
    <submittedName>
        <fullName evidence="5">ABC transporter ATPase</fullName>
    </submittedName>
</protein>
<dbReference type="GO" id="GO:0016887">
    <property type="term" value="F:ATP hydrolysis activity"/>
    <property type="evidence" value="ECO:0007669"/>
    <property type="project" value="InterPro"/>
</dbReference>
<dbReference type="PANTHER" id="PTHR43875">
    <property type="entry name" value="MALTODEXTRIN IMPORT ATP-BINDING PROTEIN MSMX"/>
    <property type="match status" value="1"/>
</dbReference>
<reference evidence="5 6" key="2">
    <citation type="journal article" date="2015" name="Stand. Genomic Sci.">
        <title>Draft genome sequence of Cellulomonas carbonis T26(T) and comparative analysis of six Cellulomonas genomes.</title>
        <authorList>
            <person name="Zhuang W."/>
            <person name="Zhang S."/>
            <person name="Xia X."/>
            <person name="Wang G."/>
        </authorList>
    </citation>
    <scope>NUCLEOTIDE SEQUENCE [LARGE SCALE GENOMIC DNA]</scope>
    <source>
        <strain evidence="5 6">T26</strain>
    </source>
</reference>
<sequence>MAAVTFEAATRSYAASPRPAVDALDLEVHDGEFLVVVGPSGCGKSTSLRMLAGLEPVDGGRVLIDGVDVSGRRARDRDVAMVFQSYALYPTMTAGENMAFALRNTGVARHEIRRRVAEAARMLQLEDVLDRRPARMSGGQRQRVAMGRAVVREPQVFCMDEPLSNLDAKLRVSTRAEIAGLQRRLGTTTVYVTHDQTEAMTMGDRVCVLHGGRLQQVGTPTELYERPVNTFVAGFLGSPAINLLDAVPVRDGRAVVGPALEIGVGVHAPSEVTLGIRPEGFDLVDPSRATEPGHLTARVVRVERTGAETFVHAEALGLTPGVTTRSDRLVVRTDKRTPVTEGETLALRVHVGEVLLFGPDGDALT</sequence>
<evidence type="ECO:0000259" key="4">
    <source>
        <dbReference type="PROSITE" id="PS50893"/>
    </source>
</evidence>
<dbReference type="Pfam" id="PF00005">
    <property type="entry name" value="ABC_tran"/>
    <property type="match status" value="1"/>
</dbReference>
<dbReference type="EMBL" id="AXCY01000034">
    <property type="protein sequence ID" value="KGM10959.1"/>
    <property type="molecule type" value="Genomic_DNA"/>
</dbReference>
<dbReference type="FunFam" id="3.40.50.300:FF:000042">
    <property type="entry name" value="Maltose/maltodextrin ABC transporter, ATP-binding protein"/>
    <property type="match status" value="1"/>
</dbReference>
<proteinExistence type="predicted"/>
<keyword evidence="6" id="KW-1185">Reference proteome</keyword>
<dbReference type="Pfam" id="PF08402">
    <property type="entry name" value="TOBE_2"/>
    <property type="match status" value="1"/>
</dbReference>
<dbReference type="InterPro" id="IPR017871">
    <property type="entry name" value="ABC_transporter-like_CS"/>
</dbReference>
<comment type="caution">
    <text evidence="5">The sequence shown here is derived from an EMBL/GenBank/DDBJ whole genome shotgun (WGS) entry which is preliminary data.</text>
</comment>
<gene>
    <name evidence="5" type="ORF">N868_12930</name>
</gene>
<dbReference type="CDD" id="cd03301">
    <property type="entry name" value="ABC_MalK_N"/>
    <property type="match status" value="1"/>
</dbReference>
<organism evidence="5 6">
    <name type="scientific">Cellulomonas carbonis T26</name>
    <dbReference type="NCBI Taxonomy" id="947969"/>
    <lineage>
        <taxon>Bacteria</taxon>
        <taxon>Bacillati</taxon>
        <taxon>Actinomycetota</taxon>
        <taxon>Actinomycetes</taxon>
        <taxon>Micrococcales</taxon>
        <taxon>Cellulomonadaceae</taxon>
        <taxon>Cellulomonas</taxon>
    </lineage>
</organism>
<dbReference type="Gene3D" id="3.40.50.300">
    <property type="entry name" value="P-loop containing nucleotide triphosphate hydrolases"/>
    <property type="match status" value="1"/>
</dbReference>
<keyword evidence="2" id="KW-0547">Nucleotide-binding</keyword>
<keyword evidence="1" id="KW-0813">Transport</keyword>
<dbReference type="SUPFAM" id="SSF50331">
    <property type="entry name" value="MOP-like"/>
    <property type="match status" value="1"/>
</dbReference>
<dbReference type="GO" id="GO:0008643">
    <property type="term" value="P:carbohydrate transport"/>
    <property type="evidence" value="ECO:0007669"/>
    <property type="project" value="InterPro"/>
</dbReference>
<dbReference type="Gene3D" id="2.40.50.100">
    <property type="match status" value="1"/>
</dbReference>
<evidence type="ECO:0000256" key="1">
    <source>
        <dbReference type="ARBA" id="ARBA00022448"/>
    </source>
</evidence>
<dbReference type="PROSITE" id="PS50893">
    <property type="entry name" value="ABC_TRANSPORTER_2"/>
    <property type="match status" value="1"/>
</dbReference>
<accession>A0A0A0BUW5</accession>
<dbReference type="InterPro" id="IPR008995">
    <property type="entry name" value="Mo/tungstate-bd_C_term_dom"/>
</dbReference>
<dbReference type="GO" id="GO:0005524">
    <property type="term" value="F:ATP binding"/>
    <property type="evidence" value="ECO:0007669"/>
    <property type="project" value="UniProtKB-KW"/>
</dbReference>
<feature type="domain" description="ABC transporter" evidence="4">
    <location>
        <begin position="4"/>
        <end position="236"/>
    </location>
</feature>
<dbReference type="RefSeq" id="WP_043605721.1">
    <property type="nucleotide sequence ID" value="NZ_AXCY01000034.1"/>
</dbReference>
<dbReference type="Proteomes" id="UP000029839">
    <property type="component" value="Unassembled WGS sequence"/>
</dbReference>
<evidence type="ECO:0000256" key="2">
    <source>
        <dbReference type="ARBA" id="ARBA00022741"/>
    </source>
</evidence>
<dbReference type="InterPro" id="IPR027417">
    <property type="entry name" value="P-loop_NTPase"/>
</dbReference>
<evidence type="ECO:0000313" key="6">
    <source>
        <dbReference type="Proteomes" id="UP000029839"/>
    </source>
</evidence>
<evidence type="ECO:0000313" key="5">
    <source>
        <dbReference type="EMBL" id="KGM10959.1"/>
    </source>
</evidence>
<dbReference type="InterPro" id="IPR013611">
    <property type="entry name" value="Transp-assoc_OB_typ2"/>
</dbReference>
<dbReference type="InterPro" id="IPR003439">
    <property type="entry name" value="ABC_transporter-like_ATP-bd"/>
</dbReference>
<dbReference type="InterPro" id="IPR015855">
    <property type="entry name" value="ABC_transpr_MalK-like"/>
</dbReference>
<dbReference type="GO" id="GO:0140359">
    <property type="term" value="F:ABC-type transporter activity"/>
    <property type="evidence" value="ECO:0007669"/>
    <property type="project" value="InterPro"/>
</dbReference>
<dbReference type="AlphaFoldDB" id="A0A0A0BUW5"/>
<dbReference type="PANTHER" id="PTHR43875:SF1">
    <property type="entry name" value="OSMOPROTECTIVE COMPOUNDS UPTAKE ATP-BINDING PROTEIN GGTA"/>
    <property type="match status" value="1"/>
</dbReference>
<dbReference type="OrthoDB" id="9802264at2"/>